<proteinExistence type="inferred from homology"/>
<organism evidence="6 7">
    <name type="scientific">Fodinibius salsisoli</name>
    <dbReference type="NCBI Taxonomy" id="2820877"/>
    <lineage>
        <taxon>Bacteria</taxon>
        <taxon>Pseudomonadati</taxon>
        <taxon>Balneolota</taxon>
        <taxon>Balneolia</taxon>
        <taxon>Balneolales</taxon>
        <taxon>Balneolaceae</taxon>
        <taxon>Fodinibius</taxon>
    </lineage>
</organism>
<dbReference type="Pfam" id="PF01923">
    <property type="entry name" value="Cob_adeno_trans"/>
    <property type="match status" value="1"/>
</dbReference>
<dbReference type="EMBL" id="JAGGJA010000018">
    <property type="protein sequence ID" value="MCW9708872.1"/>
    <property type="molecule type" value="Genomic_DNA"/>
</dbReference>
<evidence type="ECO:0000313" key="7">
    <source>
        <dbReference type="Proteomes" id="UP001207918"/>
    </source>
</evidence>
<keyword evidence="7" id="KW-1185">Reference proteome</keyword>
<dbReference type="Proteomes" id="UP001207918">
    <property type="component" value="Unassembled WGS sequence"/>
</dbReference>
<keyword evidence="3 4" id="KW-0067">ATP-binding</keyword>
<evidence type="ECO:0000256" key="2">
    <source>
        <dbReference type="ARBA" id="ARBA00022741"/>
    </source>
</evidence>
<keyword evidence="4" id="KW-0169">Cobalamin biosynthesis</keyword>
<dbReference type="NCBIfam" id="TIGR00636">
    <property type="entry name" value="PduO_Nterm"/>
    <property type="match status" value="1"/>
</dbReference>
<comment type="caution">
    <text evidence="6">The sequence shown here is derived from an EMBL/GenBank/DDBJ whole genome shotgun (WGS) entry which is preliminary data.</text>
</comment>
<feature type="domain" description="Cobalamin adenosyltransferase-like" evidence="5">
    <location>
        <begin position="3"/>
        <end position="165"/>
    </location>
</feature>
<keyword evidence="2 4" id="KW-0547">Nucleotide-binding</keyword>
<sequence length="185" mass="20622">MKIYTKKGDQGNTSLFGGTRVPKSSARIEAYGTVDELNSIVGLGASYTLSDQGTKWVKKVQEDLFVLGADLATPPSSKTRIDRINEEAITYLEEAIDTMEEELPTLKNFILPGGSQAGATFHLARTVCRRAERATVACRKTEEISDLTIKYLNRLSDFFFVLARFENKKAGTREEAWKPDHQSPK</sequence>
<dbReference type="InterPro" id="IPR016030">
    <property type="entry name" value="CblAdoTrfase-like"/>
</dbReference>
<comment type="catalytic activity">
    <reaction evidence="4">
        <text>2 cob(II)alamin + reduced [electron-transfer flavoprotein] + 2 ATP = 2 adenosylcob(III)alamin + 2 triphosphate + oxidized [electron-transfer flavoprotein] + 3 H(+)</text>
        <dbReference type="Rhea" id="RHEA:28671"/>
        <dbReference type="Rhea" id="RHEA-COMP:10685"/>
        <dbReference type="Rhea" id="RHEA-COMP:10686"/>
        <dbReference type="ChEBI" id="CHEBI:15378"/>
        <dbReference type="ChEBI" id="CHEBI:16304"/>
        <dbReference type="ChEBI" id="CHEBI:18036"/>
        <dbReference type="ChEBI" id="CHEBI:18408"/>
        <dbReference type="ChEBI" id="CHEBI:30616"/>
        <dbReference type="ChEBI" id="CHEBI:57692"/>
        <dbReference type="ChEBI" id="CHEBI:58307"/>
        <dbReference type="EC" id="2.5.1.17"/>
    </reaction>
</comment>
<comment type="catalytic activity">
    <reaction evidence="4">
        <text>2 cob(II)yrinate a,c diamide + reduced [electron-transfer flavoprotein] + 2 ATP = 2 adenosylcob(III)yrinate a,c-diamide + 2 triphosphate + oxidized [electron-transfer flavoprotein] + 3 H(+)</text>
        <dbReference type="Rhea" id="RHEA:11528"/>
        <dbReference type="Rhea" id="RHEA-COMP:10685"/>
        <dbReference type="Rhea" id="RHEA-COMP:10686"/>
        <dbReference type="ChEBI" id="CHEBI:15378"/>
        <dbReference type="ChEBI" id="CHEBI:18036"/>
        <dbReference type="ChEBI" id="CHEBI:30616"/>
        <dbReference type="ChEBI" id="CHEBI:57692"/>
        <dbReference type="ChEBI" id="CHEBI:58307"/>
        <dbReference type="ChEBI" id="CHEBI:58503"/>
        <dbReference type="ChEBI" id="CHEBI:58537"/>
        <dbReference type="EC" id="2.5.1.17"/>
    </reaction>
</comment>
<comment type="pathway">
    <text evidence="4">Cofactor biosynthesis; adenosylcobalamin biosynthesis; adenosylcobalamin from cob(II)yrinate a,c-diamide: step 2/7.</text>
</comment>
<evidence type="ECO:0000256" key="1">
    <source>
        <dbReference type="ARBA" id="ARBA00022679"/>
    </source>
</evidence>
<protein>
    <recommendedName>
        <fullName evidence="4">Corrinoid adenosyltransferase</fullName>
        <ecNumber evidence="4">2.5.1.17</ecNumber>
    </recommendedName>
    <alternativeName>
        <fullName evidence="4">Cob(II)alamin adenosyltransferase</fullName>
    </alternativeName>
    <alternativeName>
        <fullName evidence="4">Cob(II)yrinic acid a,c-diamide adenosyltransferase</fullName>
    </alternativeName>
    <alternativeName>
        <fullName evidence="4">Cobinamide/cobalamin adenosyltransferase</fullName>
    </alternativeName>
</protein>
<dbReference type="RefSeq" id="WP_265767683.1">
    <property type="nucleotide sequence ID" value="NZ_JAGGJA010000018.1"/>
</dbReference>
<dbReference type="GO" id="GO:0008817">
    <property type="term" value="F:corrinoid adenosyltransferase activity"/>
    <property type="evidence" value="ECO:0007669"/>
    <property type="project" value="UniProtKB-EC"/>
</dbReference>
<accession>A0ABT3PSP6</accession>
<dbReference type="EC" id="2.5.1.17" evidence="4"/>
<dbReference type="PANTHER" id="PTHR12213:SF0">
    <property type="entry name" value="CORRINOID ADENOSYLTRANSFERASE MMAB"/>
    <property type="match status" value="1"/>
</dbReference>
<evidence type="ECO:0000256" key="3">
    <source>
        <dbReference type="ARBA" id="ARBA00022840"/>
    </source>
</evidence>
<keyword evidence="1 4" id="KW-0808">Transferase</keyword>
<dbReference type="Gene3D" id="1.20.1200.10">
    <property type="entry name" value="Cobalamin adenosyltransferase-like"/>
    <property type="match status" value="1"/>
</dbReference>
<name>A0ABT3PSP6_9BACT</name>
<dbReference type="SUPFAM" id="SSF89028">
    <property type="entry name" value="Cobalamin adenosyltransferase-like"/>
    <property type="match status" value="1"/>
</dbReference>
<reference evidence="6 7" key="1">
    <citation type="submission" date="2021-03" db="EMBL/GenBank/DDBJ databases">
        <title>Aliifodinibius sp. nov., a new bacterium isolated from saline soil.</title>
        <authorList>
            <person name="Galisteo C."/>
            <person name="De La Haba R."/>
            <person name="Sanchez-Porro C."/>
            <person name="Ventosa A."/>
        </authorList>
    </citation>
    <scope>NUCLEOTIDE SEQUENCE [LARGE SCALE GENOMIC DNA]</scope>
    <source>
        <strain evidence="6 7">1BSP15-2V2</strain>
    </source>
</reference>
<evidence type="ECO:0000313" key="6">
    <source>
        <dbReference type="EMBL" id="MCW9708872.1"/>
    </source>
</evidence>
<evidence type="ECO:0000259" key="5">
    <source>
        <dbReference type="Pfam" id="PF01923"/>
    </source>
</evidence>
<dbReference type="PANTHER" id="PTHR12213">
    <property type="entry name" value="CORRINOID ADENOSYLTRANSFERASE"/>
    <property type="match status" value="1"/>
</dbReference>
<evidence type="ECO:0000256" key="4">
    <source>
        <dbReference type="RuleBase" id="RU366026"/>
    </source>
</evidence>
<gene>
    <name evidence="6" type="ORF">J6I44_18580</name>
</gene>
<dbReference type="InterPro" id="IPR029499">
    <property type="entry name" value="PduO-typ"/>
</dbReference>
<comment type="similarity">
    <text evidence="4">Belongs to the Cob(I)alamin adenosyltransferase family.</text>
</comment>
<dbReference type="InterPro" id="IPR036451">
    <property type="entry name" value="CblAdoTrfase-like_sf"/>
</dbReference>